<keyword evidence="2" id="KW-0614">Plasmid</keyword>
<keyword evidence="3" id="KW-1185">Reference proteome</keyword>
<dbReference type="HOGENOM" id="CLU_025996_0_0_3"/>
<dbReference type="PANTHER" id="PTHR43685:SF11">
    <property type="entry name" value="GLYCOSYLTRANSFERASE TAGX-RELATED"/>
    <property type="match status" value="1"/>
</dbReference>
<dbReference type="eggNOG" id="COG1215">
    <property type="taxonomic scope" value="Bacteria"/>
</dbReference>
<gene>
    <name evidence="2" type="ORF">Oscil6304_6045</name>
</gene>
<dbReference type="EMBL" id="CP003608">
    <property type="protein sequence ID" value="AFY85504.1"/>
    <property type="molecule type" value="Genomic_DNA"/>
</dbReference>
<evidence type="ECO:0000313" key="3">
    <source>
        <dbReference type="Proteomes" id="UP000010367"/>
    </source>
</evidence>
<dbReference type="Pfam" id="PF00535">
    <property type="entry name" value="Glycos_transf_2"/>
    <property type="match status" value="1"/>
</dbReference>
<evidence type="ECO:0000259" key="1">
    <source>
        <dbReference type="Pfam" id="PF00535"/>
    </source>
</evidence>
<dbReference type="InParanoid" id="K9TU15"/>
<dbReference type="Proteomes" id="UP000010367">
    <property type="component" value="Plasmid pOSCIL6304.01"/>
</dbReference>
<accession>K9TU15</accession>
<dbReference type="AlphaFoldDB" id="K9TU15"/>
<dbReference type="PANTHER" id="PTHR43685">
    <property type="entry name" value="GLYCOSYLTRANSFERASE"/>
    <property type="match status" value="1"/>
</dbReference>
<organism evidence="2 3">
    <name type="scientific">Oscillatoria acuminata PCC 6304</name>
    <dbReference type="NCBI Taxonomy" id="56110"/>
    <lineage>
        <taxon>Bacteria</taxon>
        <taxon>Bacillati</taxon>
        <taxon>Cyanobacteriota</taxon>
        <taxon>Cyanophyceae</taxon>
        <taxon>Oscillatoriophycideae</taxon>
        <taxon>Oscillatoriales</taxon>
        <taxon>Oscillatoriaceae</taxon>
        <taxon>Oscillatoria</taxon>
    </lineage>
</organism>
<reference evidence="2 3" key="1">
    <citation type="submission" date="2012-06" db="EMBL/GenBank/DDBJ databases">
        <title>Finished plasmid 1 of genome of Oscillatoria acuminata PCC 6304.</title>
        <authorList>
            <consortium name="US DOE Joint Genome Institute"/>
            <person name="Gugger M."/>
            <person name="Coursin T."/>
            <person name="Rippka R."/>
            <person name="Tandeau De Marsac N."/>
            <person name="Huntemann M."/>
            <person name="Wei C.-L."/>
            <person name="Han J."/>
            <person name="Detter J.C."/>
            <person name="Han C."/>
            <person name="Tapia R."/>
            <person name="Davenport K."/>
            <person name="Daligault H."/>
            <person name="Erkkila T."/>
            <person name="Gu W."/>
            <person name="Munk A.C.C."/>
            <person name="Teshima H."/>
            <person name="Xu Y."/>
            <person name="Chain P."/>
            <person name="Chen A."/>
            <person name="Krypides N."/>
            <person name="Mavromatis K."/>
            <person name="Markowitz V."/>
            <person name="Szeto E."/>
            <person name="Ivanova N."/>
            <person name="Mikhailova N."/>
            <person name="Ovchinnikova G."/>
            <person name="Pagani I."/>
            <person name="Pati A."/>
            <person name="Goodwin L."/>
            <person name="Peters L."/>
            <person name="Pitluck S."/>
            <person name="Woyke T."/>
            <person name="Kerfeld C."/>
        </authorList>
    </citation>
    <scope>NUCLEOTIDE SEQUENCE [LARGE SCALE GENOMIC DNA]</scope>
    <source>
        <strain evidence="2 3">PCC 6304</strain>
        <plasmid evidence="3">Plasmid pOSCIL6304.01</plasmid>
    </source>
</reference>
<feature type="domain" description="Glycosyltransferase 2-like" evidence="1">
    <location>
        <begin position="26"/>
        <end position="136"/>
    </location>
</feature>
<name>K9TU15_9CYAN</name>
<geneLocation type="plasmid" evidence="2 3">
    <name>pOSCIL6304.01</name>
</geneLocation>
<proteinExistence type="predicted"/>
<dbReference type="InterPro" id="IPR050834">
    <property type="entry name" value="Glycosyltransf_2"/>
</dbReference>
<protein>
    <submittedName>
        <fullName evidence="2">Glycosyl transferase</fullName>
    </submittedName>
</protein>
<dbReference type="GO" id="GO:0016740">
    <property type="term" value="F:transferase activity"/>
    <property type="evidence" value="ECO:0007669"/>
    <property type="project" value="UniProtKB-KW"/>
</dbReference>
<keyword evidence="2" id="KW-0808">Transferase</keyword>
<dbReference type="InterPro" id="IPR001173">
    <property type="entry name" value="Glyco_trans_2-like"/>
</dbReference>
<dbReference type="SUPFAM" id="SSF53448">
    <property type="entry name" value="Nucleotide-diphospho-sugar transferases"/>
    <property type="match status" value="1"/>
</dbReference>
<dbReference type="KEGG" id="oac:Oscil6304_6045"/>
<evidence type="ECO:0000313" key="2">
    <source>
        <dbReference type="EMBL" id="AFY85504.1"/>
    </source>
</evidence>
<sequence>MIGLNGKSYFNPEYFLMSKAASPKISVIIPTYNCSDYLSTAVESVLAQNYLNTEIIVIDDGSTDDTRDRLQPYCDRLRYLYQPNQGVSVARNQGIQEAQGELIAFLDADDYFLPNKLTTQVALFAAQPQLGIVHSGWQRVDCFGNPLMEVTSWEKVPELNLESWLRWKPVLPSAMMFRRDWLIRAGGFDRRFPPAEDTDLVLRLALMGCEATWLRQVTVCYRQHPGSAMYKGLPQANSLAAVMDNFFSLPQVPMSIRLIEKRVRYHTLVWIGWYLYCTGHPQEMVQFLQKSGNYSPYLPVETVVHWVESFAEFSQDVGEVFDGDRLTQLPEWEGLIRWATGGSRFLL</sequence>
<dbReference type="Gene3D" id="3.90.550.10">
    <property type="entry name" value="Spore Coat Polysaccharide Biosynthesis Protein SpsA, Chain A"/>
    <property type="match status" value="1"/>
</dbReference>
<dbReference type="InterPro" id="IPR029044">
    <property type="entry name" value="Nucleotide-diphossugar_trans"/>
</dbReference>